<dbReference type="KEGG" id="cku:UL82_01270"/>
<name>A0A0F6TCY9_9CORY</name>
<evidence type="ECO:0000313" key="5">
    <source>
        <dbReference type="Proteomes" id="UP000271380"/>
    </source>
</evidence>
<evidence type="ECO:0000256" key="1">
    <source>
        <dbReference type="SAM" id="Phobius"/>
    </source>
</evidence>
<dbReference type="EMBL" id="LR134377">
    <property type="protein sequence ID" value="VEH05107.1"/>
    <property type="molecule type" value="Genomic_DNA"/>
</dbReference>
<feature type="transmembrane region" description="Helical" evidence="1">
    <location>
        <begin position="73"/>
        <end position="99"/>
    </location>
</feature>
<evidence type="ECO:0000313" key="2">
    <source>
        <dbReference type="EMBL" id="AKE40486.1"/>
    </source>
</evidence>
<dbReference type="AlphaFoldDB" id="A0A0F6TCY9"/>
<sequence length="183" mass="20710">MVEQQLEKKTETSTTKLPEKLMFLWQVWMVFLILELVHQILNIAMSIGTMDEIKFALASNLKDSGYQDAGDNLIALAAWLSIGLAFAFSVVILIIAFFLGRRMRHGGMKAVTPRLFMLILSYYMIFRGLLVFVVEPTNSLHIAYYAVDGVLQLIIAVVSSVIVYVLSTKEILAWVYNEIEKKA</sequence>
<gene>
    <name evidence="3" type="ORF">NCTC949_00435</name>
    <name evidence="2" type="ORF">UL82_01270</name>
</gene>
<keyword evidence="1" id="KW-0812">Transmembrane</keyword>
<accession>A0A0F6TCY9</accession>
<dbReference type="Proteomes" id="UP000033457">
    <property type="component" value="Chromosome"/>
</dbReference>
<reference evidence="3 5" key="2">
    <citation type="submission" date="2018-12" db="EMBL/GenBank/DDBJ databases">
        <authorList>
            <consortium name="Pathogen Informatics"/>
        </authorList>
    </citation>
    <scope>NUCLEOTIDE SEQUENCE [LARGE SCALE GENOMIC DNA]</scope>
    <source>
        <strain evidence="3 5">NCTC949</strain>
    </source>
</reference>
<feature type="transmembrane region" description="Helical" evidence="1">
    <location>
        <begin position="142"/>
        <end position="166"/>
    </location>
</feature>
<dbReference type="STRING" id="35755.UL82_01270"/>
<evidence type="ECO:0000313" key="3">
    <source>
        <dbReference type="EMBL" id="VEH05107.1"/>
    </source>
</evidence>
<reference evidence="2 4" key="1">
    <citation type="journal article" date="2015" name="Genome Announc.">
        <title>Complete Genome Sequence of Corynebacterium kutscheri DSM 20755, a Corynebacterial Type Strain with Remarkably Low G+C Content of Chromosomal DNA.</title>
        <authorList>
            <person name="Ruckert C."/>
            <person name="Albersmeier A."/>
            <person name="Winkler A."/>
            <person name="Tauch A."/>
        </authorList>
    </citation>
    <scope>NUCLEOTIDE SEQUENCE [LARGE SCALE GENOMIC DNA]</scope>
    <source>
        <strain evidence="2 4">DSM 20755</strain>
    </source>
</reference>
<keyword evidence="4" id="KW-1185">Reference proteome</keyword>
<evidence type="ECO:0000313" key="4">
    <source>
        <dbReference type="Proteomes" id="UP000033457"/>
    </source>
</evidence>
<keyword evidence="1" id="KW-0472">Membrane</keyword>
<proteinExistence type="predicted"/>
<protein>
    <submittedName>
        <fullName evidence="3">Hypothetical membrane protein</fullName>
    </submittedName>
</protein>
<feature type="transmembrane region" description="Helical" evidence="1">
    <location>
        <begin position="21"/>
        <end position="41"/>
    </location>
</feature>
<feature type="transmembrane region" description="Helical" evidence="1">
    <location>
        <begin position="111"/>
        <end position="130"/>
    </location>
</feature>
<dbReference type="EMBL" id="CP011312">
    <property type="protein sequence ID" value="AKE40486.1"/>
    <property type="molecule type" value="Genomic_DNA"/>
</dbReference>
<keyword evidence="1" id="KW-1133">Transmembrane helix</keyword>
<organism evidence="2 4">
    <name type="scientific">Corynebacterium kutscheri</name>
    <dbReference type="NCBI Taxonomy" id="35755"/>
    <lineage>
        <taxon>Bacteria</taxon>
        <taxon>Bacillati</taxon>
        <taxon>Actinomycetota</taxon>
        <taxon>Actinomycetes</taxon>
        <taxon>Mycobacteriales</taxon>
        <taxon>Corynebacteriaceae</taxon>
        <taxon>Corynebacterium</taxon>
    </lineage>
</organism>
<dbReference type="HOGENOM" id="CLU_1472848_0_0_11"/>
<dbReference type="RefSeq" id="WP_046438578.1">
    <property type="nucleotide sequence ID" value="NZ_CP011312.1"/>
</dbReference>
<dbReference type="Proteomes" id="UP000271380">
    <property type="component" value="Chromosome"/>
</dbReference>